<organism>
    <name type="scientific">Ixodes scapularis</name>
    <name type="common">Black-legged tick</name>
    <name type="synonym">Deer tick</name>
    <dbReference type="NCBI Taxonomy" id="6945"/>
    <lineage>
        <taxon>Eukaryota</taxon>
        <taxon>Metazoa</taxon>
        <taxon>Ecdysozoa</taxon>
        <taxon>Arthropoda</taxon>
        <taxon>Chelicerata</taxon>
        <taxon>Arachnida</taxon>
        <taxon>Acari</taxon>
        <taxon>Parasitiformes</taxon>
        <taxon>Ixodida</taxon>
        <taxon>Ixodoidea</taxon>
        <taxon>Ixodidae</taxon>
        <taxon>Ixodinae</taxon>
        <taxon>Ixodes</taxon>
    </lineage>
</organism>
<keyword evidence="5" id="KW-1185">Reference proteome</keyword>
<evidence type="ECO:0000313" key="3">
    <source>
        <dbReference type="EMBL" id="EEC19541.1"/>
    </source>
</evidence>
<protein>
    <recommendedName>
        <fullName evidence="2">5'-nucleotidase</fullName>
        <ecNumber evidence="2">3.1.3.5</ecNumber>
    </recommendedName>
</protein>
<dbReference type="FunFam" id="3.60.21.10:FF:000205">
    <property type="entry name" value="Uncharacterized protein"/>
    <property type="match status" value="1"/>
</dbReference>
<sequence>KINILDEIDSIKNEIKKLKHEVKIFALISHVGYEKDKEIAKKVKDLHFIVGGHTNTFLYNGKSPGDDIPAGPYPTVVTRKDDSIALVTQDYCFGKYLGFLMLQFDASGNLKNWSGNPILMDHNIKE</sequence>
<dbReference type="AlphaFoldDB" id="B7QL19"/>
<dbReference type="VEuPathDB" id="VectorBase:ISCI014835"/>
<dbReference type="EMBL" id="ABJB010036765">
    <property type="status" value="NOT_ANNOTATED_CDS"/>
    <property type="molecule type" value="Genomic_DNA"/>
</dbReference>
<gene>
    <name evidence="3" type="ORF">IscW_ISCW014835</name>
</gene>
<dbReference type="GO" id="GO:0008253">
    <property type="term" value="F:5'-nucleotidase activity"/>
    <property type="evidence" value="ECO:0007669"/>
    <property type="project" value="UniProtKB-EC"/>
</dbReference>
<evidence type="ECO:0000313" key="5">
    <source>
        <dbReference type="Proteomes" id="UP000001555"/>
    </source>
</evidence>
<dbReference type="EnsemblMetazoa" id="ISCW014835-RA">
    <property type="protein sequence ID" value="ISCW014835-PA"/>
    <property type="gene ID" value="ISCW014835"/>
</dbReference>
<dbReference type="HOGENOM" id="CLU_166527_0_0_1"/>
<name>B7QL19_IXOSC</name>
<evidence type="ECO:0000313" key="4">
    <source>
        <dbReference type="EnsemblMetazoa" id="ISCW014835-PA"/>
    </source>
</evidence>
<dbReference type="PRINTS" id="PR01607">
    <property type="entry name" value="APYRASEFAMLY"/>
</dbReference>
<feature type="non-terminal residue" evidence="3">
    <location>
        <position position="126"/>
    </location>
</feature>
<evidence type="ECO:0000256" key="1">
    <source>
        <dbReference type="ARBA" id="ARBA00000815"/>
    </source>
</evidence>
<dbReference type="EC" id="3.1.3.5" evidence="2"/>
<dbReference type="InterPro" id="IPR006179">
    <property type="entry name" value="5_nucleotidase/apyrase"/>
</dbReference>
<dbReference type="EMBL" id="DS963533">
    <property type="protein sequence ID" value="EEC19541.1"/>
    <property type="molecule type" value="Genomic_DNA"/>
</dbReference>
<dbReference type="PANTHER" id="PTHR11575">
    <property type="entry name" value="5'-NUCLEOTIDASE-RELATED"/>
    <property type="match status" value="1"/>
</dbReference>
<evidence type="ECO:0000256" key="2">
    <source>
        <dbReference type="ARBA" id="ARBA00012643"/>
    </source>
</evidence>
<accession>B7QL19</accession>
<feature type="non-terminal residue" evidence="3">
    <location>
        <position position="1"/>
    </location>
</feature>
<dbReference type="Proteomes" id="UP000001555">
    <property type="component" value="Unassembled WGS sequence"/>
</dbReference>
<reference evidence="4" key="2">
    <citation type="submission" date="2020-05" db="UniProtKB">
        <authorList>
            <consortium name="EnsemblMetazoa"/>
        </authorList>
    </citation>
    <scope>IDENTIFICATION</scope>
    <source>
        <strain evidence="4">wikel</strain>
    </source>
</reference>
<dbReference type="SUPFAM" id="SSF56300">
    <property type="entry name" value="Metallo-dependent phosphatases"/>
    <property type="match status" value="1"/>
</dbReference>
<keyword evidence="3" id="KW-0378">Hydrolase</keyword>
<proteinExistence type="predicted"/>
<dbReference type="Gene3D" id="3.60.21.10">
    <property type="match status" value="1"/>
</dbReference>
<reference evidence="3 5" key="1">
    <citation type="submission" date="2008-03" db="EMBL/GenBank/DDBJ databases">
        <title>Annotation of Ixodes scapularis.</title>
        <authorList>
            <consortium name="Ixodes scapularis Genome Project Consortium"/>
            <person name="Caler E."/>
            <person name="Hannick L.I."/>
            <person name="Bidwell S."/>
            <person name="Joardar V."/>
            <person name="Thiagarajan M."/>
            <person name="Amedeo P."/>
            <person name="Galinsky K.J."/>
            <person name="Schobel S."/>
            <person name="Inman J."/>
            <person name="Hostetler J."/>
            <person name="Miller J."/>
            <person name="Hammond M."/>
            <person name="Megy K."/>
            <person name="Lawson D."/>
            <person name="Kodira C."/>
            <person name="Sutton G."/>
            <person name="Meyer J."/>
            <person name="Hill C.A."/>
            <person name="Birren B."/>
            <person name="Nene V."/>
            <person name="Collins F."/>
            <person name="Alarcon-Chaidez F."/>
            <person name="Wikel S."/>
            <person name="Strausberg R."/>
        </authorList>
    </citation>
    <scope>NUCLEOTIDE SEQUENCE [LARGE SCALE GENOMIC DNA]</scope>
    <source>
        <strain evidence="5">Wikel</strain>
        <strain evidence="3">Wikel colony</strain>
    </source>
</reference>
<dbReference type="STRING" id="6945.B7QL19"/>
<comment type="catalytic activity">
    <reaction evidence="1">
        <text>a ribonucleoside 5'-phosphate + H2O = a ribonucleoside + phosphate</text>
        <dbReference type="Rhea" id="RHEA:12484"/>
        <dbReference type="ChEBI" id="CHEBI:15377"/>
        <dbReference type="ChEBI" id="CHEBI:18254"/>
        <dbReference type="ChEBI" id="CHEBI:43474"/>
        <dbReference type="ChEBI" id="CHEBI:58043"/>
        <dbReference type="EC" id="3.1.3.5"/>
    </reaction>
</comment>
<dbReference type="VEuPathDB" id="VectorBase:ISCW014835"/>
<dbReference type="GO" id="GO:0009166">
    <property type="term" value="P:nucleotide catabolic process"/>
    <property type="evidence" value="ECO:0007669"/>
    <property type="project" value="InterPro"/>
</dbReference>
<dbReference type="InterPro" id="IPR029052">
    <property type="entry name" value="Metallo-depent_PP-like"/>
</dbReference>
<dbReference type="PANTHER" id="PTHR11575:SF24">
    <property type="entry name" value="5'-NUCLEOTIDASE"/>
    <property type="match status" value="1"/>
</dbReference>
<dbReference type="PaxDb" id="6945-B7QL19"/>